<keyword evidence="1" id="KW-1133">Transmembrane helix</keyword>
<dbReference type="Proteomes" id="UP000190092">
    <property type="component" value="Unassembled WGS sequence"/>
</dbReference>
<reference evidence="3" key="1">
    <citation type="submission" date="2017-02" db="EMBL/GenBank/DDBJ databases">
        <authorList>
            <person name="Varghese N."/>
            <person name="Submissions S."/>
        </authorList>
    </citation>
    <scope>NUCLEOTIDE SEQUENCE [LARGE SCALE GENOMIC DNA]</scope>
    <source>
        <strain evidence="3">ATCC 27094</strain>
    </source>
</reference>
<dbReference type="EMBL" id="FUWJ01000001">
    <property type="protein sequence ID" value="SJZ30482.1"/>
    <property type="molecule type" value="Genomic_DNA"/>
</dbReference>
<evidence type="ECO:0000313" key="2">
    <source>
        <dbReference type="EMBL" id="SJZ30482.1"/>
    </source>
</evidence>
<keyword evidence="3" id="KW-1185">Reference proteome</keyword>
<organism evidence="2 3">
    <name type="scientific">Enhydrobacter aerosaccus</name>
    <dbReference type="NCBI Taxonomy" id="225324"/>
    <lineage>
        <taxon>Bacteria</taxon>
        <taxon>Pseudomonadati</taxon>
        <taxon>Pseudomonadota</taxon>
        <taxon>Alphaproteobacteria</taxon>
        <taxon>Hyphomicrobiales</taxon>
        <taxon>Enhydrobacter</taxon>
    </lineage>
</organism>
<protein>
    <submittedName>
        <fullName evidence="2">Uncharacterized protein</fullName>
    </submittedName>
</protein>
<accession>A0A1T4JJY0</accession>
<dbReference type="OrthoDB" id="7374437at2"/>
<evidence type="ECO:0000313" key="3">
    <source>
        <dbReference type="Proteomes" id="UP000190092"/>
    </source>
</evidence>
<sequence length="506" mass="54202">MTIGPGLFAGVGRRGWIAAGAAVAAVAILAFAYLFAASTPVPQGPTVAEKLSELVAARATLQAQADAETRIDLVGVFRVASLLTDALSIRHVRDRGRPFAALPPSQQRLFAQVDDVDTALRESITFPGEGSRRAARAAAQLAQGALDSLAGDGQPLVLQFSPRFVPPRRGGGELRLVPPSRRPPVVRSDGAPALLLGPGTKLAAGTTDPLVPIYMPAFAATATDDPPVEIEIAAVGLDDDAVPPMLTIGDWRGAARVSPLRLHFSVPRSAFANDAVRTRFVTGRLSFRHAAHTETVDLLFVVLPDQPGAFALDQKIRTMVPEANTLVSPEILARGDVGETKTVRHCFDPPPGTHFDKSQRRVVEVQRLGWLEDVSDPTLNDGKVEFAANEGPNQICIVVTAKPVNKDARAATIGRFEATLVRERAEDTAVKSGVRALDWHEAVRVPLDSSAIEWRLYLRLLGEINREFDQPLTGAAALPDGIPFLRVSRDRDGKSLILRADPSAEP</sequence>
<gene>
    <name evidence="2" type="ORF">SAMN02745126_00024</name>
</gene>
<proteinExistence type="predicted"/>
<dbReference type="RefSeq" id="WP_085931790.1">
    <property type="nucleotide sequence ID" value="NZ_FUWJ01000001.1"/>
</dbReference>
<evidence type="ECO:0000256" key="1">
    <source>
        <dbReference type="SAM" id="Phobius"/>
    </source>
</evidence>
<keyword evidence="1" id="KW-0472">Membrane</keyword>
<feature type="transmembrane region" description="Helical" evidence="1">
    <location>
        <begin position="16"/>
        <end position="36"/>
    </location>
</feature>
<keyword evidence="1" id="KW-0812">Transmembrane</keyword>
<dbReference type="AlphaFoldDB" id="A0A1T4JJY0"/>
<name>A0A1T4JJY0_9HYPH</name>